<protein>
    <submittedName>
        <fullName evidence="1">Uncharacterized protein</fullName>
    </submittedName>
</protein>
<keyword evidence="2" id="KW-1185">Reference proteome</keyword>
<dbReference type="InParanoid" id="A0A067RFM7"/>
<dbReference type="EMBL" id="KK852665">
    <property type="protein sequence ID" value="KDR18982.1"/>
    <property type="molecule type" value="Genomic_DNA"/>
</dbReference>
<evidence type="ECO:0000313" key="2">
    <source>
        <dbReference type="Proteomes" id="UP000027135"/>
    </source>
</evidence>
<proteinExistence type="predicted"/>
<sequence>MKPEHSHLIQDHLNQNPVSSIVTADTFTTNAENFAQNRATELNEATTRMPQENEYTSKILCFCHLSAVYMWYQQDRAPPYPDRWIAHRGSAAYPPHDHQI</sequence>
<organism evidence="1 2">
    <name type="scientific">Zootermopsis nevadensis</name>
    <name type="common">Dampwood termite</name>
    <dbReference type="NCBI Taxonomy" id="136037"/>
    <lineage>
        <taxon>Eukaryota</taxon>
        <taxon>Metazoa</taxon>
        <taxon>Ecdysozoa</taxon>
        <taxon>Arthropoda</taxon>
        <taxon>Hexapoda</taxon>
        <taxon>Insecta</taxon>
        <taxon>Pterygota</taxon>
        <taxon>Neoptera</taxon>
        <taxon>Polyneoptera</taxon>
        <taxon>Dictyoptera</taxon>
        <taxon>Blattodea</taxon>
        <taxon>Blattoidea</taxon>
        <taxon>Termitoidae</taxon>
        <taxon>Termopsidae</taxon>
        <taxon>Zootermopsis</taxon>
    </lineage>
</organism>
<name>A0A067RFM7_ZOONE</name>
<dbReference type="Proteomes" id="UP000027135">
    <property type="component" value="Unassembled WGS sequence"/>
</dbReference>
<gene>
    <name evidence="1" type="ORF">L798_05862</name>
</gene>
<accession>A0A067RFM7</accession>
<evidence type="ECO:0000313" key="1">
    <source>
        <dbReference type="EMBL" id="KDR18982.1"/>
    </source>
</evidence>
<dbReference type="AlphaFoldDB" id="A0A067RFM7"/>
<reference evidence="1 2" key="1">
    <citation type="journal article" date="2014" name="Nat. Commun.">
        <title>Molecular traces of alternative social organization in a termite genome.</title>
        <authorList>
            <person name="Terrapon N."/>
            <person name="Li C."/>
            <person name="Robertson H.M."/>
            <person name="Ji L."/>
            <person name="Meng X."/>
            <person name="Booth W."/>
            <person name="Chen Z."/>
            <person name="Childers C.P."/>
            <person name="Glastad K.M."/>
            <person name="Gokhale K."/>
            <person name="Gowin J."/>
            <person name="Gronenberg W."/>
            <person name="Hermansen R.A."/>
            <person name="Hu H."/>
            <person name="Hunt B.G."/>
            <person name="Huylmans A.K."/>
            <person name="Khalil S.M."/>
            <person name="Mitchell R.D."/>
            <person name="Munoz-Torres M.C."/>
            <person name="Mustard J.A."/>
            <person name="Pan H."/>
            <person name="Reese J.T."/>
            <person name="Scharf M.E."/>
            <person name="Sun F."/>
            <person name="Vogel H."/>
            <person name="Xiao J."/>
            <person name="Yang W."/>
            <person name="Yang Z."/>
            <person name="Yang Z."/>
            <person name="Zhou J."/>
            <person name="Zhu J."/>
            <person name="Brent C.S."/>
            <person name="Elsik C.G."/>
            <person name="Goodisman M.A."/>
            <person name="Liberles D.A."/>
            <person name="Roe R.M."/>
            <person name="Vargo E.L."/>
            <person name="Vilcinskas A."/>
            <person name="Wang J."/>
            <person name="Bornberg-Bauer E."/>
            <person name="Korb J."/>
            <person name="Zhang G."/>
            <person name="Liebig J."/>
        </authorList>
    </citation>
    <scope>NUCLEOTIDE SEQUENCE [LARGE SCALE GENOMIC DNA]</scope>
    <source>
        <tissue evidence="1">Whole organism</tissue>
    </source>
</reference>